<dbReference type="Proteomes" id="UP001595987">
    <property type="component" value="Unassembled WGS sequence"/>
</dbReference>
<evidence type="ECO:0000256" key="2">
    <source>
        <dbReference type="SAM" id="Phobius"/>
    </source>
</evidence>
<keyword evidence="5" id="KW-1185">Reference proteome</keyword>
<dbReference type="RefSeq" id="WP_213533997.1">
    <property type="nucleotide sequence ID" value="NZ_BOVQ01000002.1"/>
</dbReference>
<feature type="region of interest" description="Disordered" evidence="1">
    <location>
        <begin position="45"/>
        <end position="65"/>
    </location>
</feature>
<name>A0ABV9JBX7_9LACT</name>
<proteinExistence type="predicted"/>
<evidence type="ECO:0000259" key="3">
    <source>
        <dbReference type="Pfam" id="PF03413"/>
    </source>
</evidence>
<feature type="compositionally biased region" description="Polar residues" evidence="1">
    <location>
        <begin position="52"/>
        <end position="64"/>
    </location>
</feature>
<keyword evidence="2" id="KW-1133">Transmembrane helix</keyword>
<reference evidence="5" key="1">
    <citation type="journal article" date="2019" name="Int. J. Syst. Evol. Microbiol.">
        <title>The Global Catalogue of Microorganisms (GCM) 10K type strain sequencing project: providing services to taxonomists for standard genome sequencing and annotation.</title>
        <authorList>
            <consortium name="The Broad Institute Genomics Platform"/>
            <consortium name="The Broad Institute Genome Sequencing Center for Infectious Disease"/>
            <person name="Wu L."/>
            <person name="Ma J."/>
        </authorList>
    </citation>
    <scope>NUCLEOTIDE SEQUENCE [LARGE SCALE GENOMIC DNA]</scope>
    <source>
        <strain evidence="5">CCUG 63287</strain>
    </source>
</reference>
<feature type="domain" description="PepSY" evidence="3">
    <location>
        <begin position="64"/>
        <end position="125"/>
    </location>
</feature>
<evidence type="ECO:0000313" key="5">
    <source>
        <dbReference type="Proteomes" id="UP001595987"/>
    </source>
</evidence>
<keyword evidence="2" id="KW-0812">Transmembrane</keyword>
<evidence type="ECO:0000256" key="1">
    <source>
        <dbReference type="SAM" id="MobiDB-lite"/>
    </source>
</evidence>
<gene>
    <name evidence="4" type="ORF">ACFO26_02610</name>
</gene>
<accession>A0ABV9JBX7</accession>
<sequence>MNSKKWLILLFIAVFAIAGTGGFLLRSWTINEGVRNHSEISTVVEADDDTSNENSGKSKTTGDISENKAIKIAEKDLQERGINAHFSESSGIDTEHGQRIWELEFRNDRHVFEYYINVETGTIAKFEQETND</sequence>
<dbReference type="Pfam" id="PF03413">
    <property type="entry name" value="PepSY"/>
    <property type="match status" value="1"/>
</dbReference>
<comment type="caution">
    <text evidence="4">The sequence shown here is derived from an EMBL/GenBank/DDBJ whole genome shotgun (WGS) entry which is preliminary data.</text>
</comment>
<evidence type="ECO:0000313" key="4">
    <source>
        <dbReference type="EMBL" id="MFC4651787.1"/>
    </source>
</evidence>
<feature type="transmembrane region" description="Helical" evidence="2">
    <location>
        <begin position="6"/>
        <end position="25"/>
    </location>
</feature>
<dbReference type="InterPro" id="IPR025711">
    <property type="entry name" value="PepSY"/>
</dbReference>
<dbReference type="EMBL" id="JBHSGD010000004">
    <property type="protein sequence ID" value="MFC4651787.1"/>
    <property type="molecule type" value="Genomic_DNA"/>
</dbReference>
<dbReference type="Gene3D" id="3.10.450.40">
    <property type="match status" value="1"/>
</dbReference>
<keyword evidence="2" id="KW-0472">Membrane</keyword>
<organism evidence="4 5">
    <name type="scientific">Lactococcus nasutitermitis</name>
    <dbReference type="NCBI Taxonomy" id="1652957"/>
    <lineage>
        <taxon>Bacteria</taxon>
        <taxon>Bacillati</taxon>
        <taxon>Bacillota</taxon>
        <taxon>Bacilli</taxon>
        <taxon>Lactobacillales</taxon>
        <taxon>Streptococcaceae</taxon>
        <taxon>Lactococcus</taxon>
    </lineage>
</organism>
<protein>
    <submittedName>
        <fullName evidence="4">PepSY domain-containing protein</fullName>
    </submittedName>
</protein>